<dbReference type="RefSeq" id="WP_005383861.1">
    <property type="nucleotide sequence ID" value="NZ_KB291589.1"/>
</dbReference>
<evidence type="ECO:0000256" key="1">
    <source>
        <dbReference type="ARBA" id="ARBA00004370"/>
    </source>
</evidence>
<dbReference type="Pfam" id="PF00350">
    <property type="entry name" value="Dynamin_N"/>
    <property type="match status" value="1"/>
</dbReference>
<evidence type="ECO:0000256" key="4">
    <source>
        <dbReference type="ARBA" id="ARBA00023134"/>
    </source>
</evidence>
<reference evidence="7 8" key="1">
    <citation type="submission" date="2012-05" db="EMBL/GenBank/DDBJ databases">
        <authorList>
            <person name="Weinstock G."/>
            <person name="Sodergren E."/>
            <person name="Lobos E.A."/>
            <person name="Fulton L."/>
            <person name="Fulton R."/>
            <person name="Courtney L."/>
            <person name="Fronick C."/>
            <person name="O'Laughlin M."/>
            <person name="Godfrey J."/>
            <person name="Wilson R.M."/>
            <person name="Miner T."/>
            <person name="Farmer C."/>
            <person name="Delehaunty K."/>
            <person name="Cordes M."/>
            <person name="Minx P."/>
            <person name="Tomlinson C."/>
            <person name="Chen J."/>
            <person name="Wollam A."/>
            <person name="Pepin K.H."/>
            <person name="Bhonagiri V."/>
            <person name="Zhang X."/>
            <person name="Suruliraj S."/>
            <person name="Warren W."/>
            <person name="Mitreva M."/>
            <person name="Mardis E.R."/>
            <person name="Wilson R.K."/>
        </authorList>
    </citation>
    <scope>NUCLEOTIDE SEQUENCE [LARGE SCALE GENOMIC DNA]</scope>
    <source>
        <strain evidence="7 8">KON</strain>
    </source>
</reference>
<gene>
    <name evidence="7" type="ORF">HMPREF0870_00640</name>
</gene>
<evidence type="ECO:0000256" key="2">
    <source>
        <dbReference type="ARBA" id="ARBA00022741"/>
    </source>
</evidence>
<evidence type="ECO:0000313" key="8">
    <source>
        <dbReference type="Proteomes" id="UP000010412"/>
    </source>
</evidence>
<dbReference type="Gene3D" id="3.40.50.300">
    <property type="entry name" value="P-loop containing nucleotide triphosphate hydrolases"/>
    <property type="match status" value="1"/>
</dbReference>
<proteinExistence type="predicted"/>
<dbReference type="Proteomes" id="UP000010412">
    <property type="component" value="Unassembled WGS sequence"/>
</dbReference>
<evidence type="ECO:0000259" key="6">
    <source>
        <dbReference type="Pfam" id="PF00350"/>
    </source>
</evidence>
<dbReference type="EMBL" id="AMEX01000009">
    <property type="protein sequence ID" value="EKY20557.1"/>
    <property type="molecule type" value="Genomic_DNA"/>
</dbReference>
<dbReference type="InterPro" id="IPR045063">
    <property type="entry name" value="Dynamin_N"/>
</dbReference>
<dbReference type="InterPro" id="IPR027094">
    <property type="entry name" value="Mitofusin_fam"/>
</dbReference>
<keyword evidence="2" id="KW-0547">Nucleotide-binding</keyword>
<feature type="domain" description="Dynamin N-terminal" evidence="6">
    <location>
        <begin position="44"/>
        <end position="193"/>
    </location>
</feature>
<dbReference type="SUPFAM" id="SSF52540">
    <property type="entry name" value="P-loop containing nucleoside triphosphate hydrolases"/>
    <property type="match status" value="1"/>
</dbReference>
<keyword evidence="3" id="KW-0378">Hydrolase</keyword>
<evidence type="ECO:0000256" key="3">
    <source>
        <dbReference type="ARBA" id="ARBA00022801"/>
    </source>
</evidence>
<keyword evidence="4" id="KW-0342">GTP-binding</keyword>
<accession>A0ABN0ILR6</accession>
<keyword evidence="8" id="KW-1185">Reference proteome</keyword>
<name>A0ABN0ILR6_9FIRM</name>
<sequence length="563" mass="63556">MIDKSKNEERLLVLKEIAEKYNLIDIIDKLNCFEILNRDYCAHILVVGSFSAGKSALLNKYIGKSVLEESQAPETAFATELKFSENERLVAEYIDGTKIENLDFNVLKSDADKISNLICYVNSENIKLHPDYIMVDTPGFDSGVERHNKALIKYIPQGTAYILVIDSDKGTLSESTLNFLKEVNCYSNDIGIIINKCDKKIPTEVEKVKNHIKNMLLAHTGFDYPIITTSIHDLDILEKLNELVESFDVNYLYDKNVTSELVYIKELIEDSLVIIQDNESCDLSELDNEINLREKAKTELINSIDSKKAKIKSEIRGNMKNKIISLVRNGLTNQADYLATGALISAESLQQRVIEIVRPILITEVEEYSEVAIDAFVNKLEVSLLKSFDEELDLEQIIKSVYEKIKGIIDSGKFNISNRSIFELDSNKKFNSMSAKLYKTISTAIAISTNVLAPIIELLIVFLPDLVNLFKSIVSDSREEKAKKIILNEIIPQIIAKLHNELDVPLQDVEEAAINGVVLTIQELIDTENNALAILKSKKQEKIDSYDNKVLNIQKDIELIKGI</sequence>
<protein>
    <recommendedName>
        <fullName evidence="6">Dynamin N-terminal domain-containing protein</fullName>
    </recommendedName>
</protein>
<dbReference type="PANTHER" id="PTHR10465:SF0">
    <property type="entry name" value="SARCALUMENIN"/>
    <property type="match status" value="1"/>
</dbReference>
<evidence type="ECO:0000313" key="7">
    <source>
        <dbReference type="EMBL" id="EKY20557.1"/>
    </source>
</evidence>
<keyword evidence="5" id="KW-0472">Membrane</keyword>
<dbReference type="InterPro" id="IPR027417">
    <property type="entry name" value="P-loop_NTPase"/>
</dbReference>
<comment type="subcellular location">
    <subcellularLocation>
        <location evidence="1">Membrane</location>
    </subcellularLocation>
</comment>
<organism evidence="7 8">
    <name type="scientific">Veillonella atypica KON</name>
    <dbReference type="NCBI Taxonomy" id="1128111"/>
    <lineage>
        <taxon>Bacteria</taxon>
        <taxon>Bacillati</taxon>
        <taxon>Bacillota</taxon>
        <taxon>Negativicutes</taxon>
        <taxon>Veillonellales</taxon>
        <taxon>Veillonellaceae</taxon>
        <taxon>Veillonella</taxon>
    </lineage>
</organism>
<evidence type="ECO:0000256" key="5">
    <source>
        <dbReference type="ARBA" id="ARBA00023136"/>
    </source>
</evidence>
<dbReference type="PANTHER" id="PTHR10465">
    <property type="entry name" value="TRANSMEMBRANE GTPASE FZO1"/>
    <property type="match status" value="1"/>
</dbReference>
<comment type="caution">
    <text evidence="7">The sequence shown here is derived from an EMBL/GenBank/DDBJ whole genome shotgun (WGS) entry which is preliminary data.</text>
</comment>